<keyword evidence="2 10" id="KW-0132">Cell division</keyword>
<dbReference type="Pfam" id="PF03033">
    <property type="entry name" value="Glyco_transf_28"/>
    <property type="match status" value="1"/>
</dbReference>
<evidence type="ECO:0000256" key="2">
    <source>
        <dbReference type="ARBA" id="ARBA00022618"/>
    </source>
</evidence>
<dbReference type="HAMAP" id="MF_00033">
    <property type="entry name" value="MurG"/>
    <property type="match status" value="1"/>
</dbReference>
<dbReference type="EC" id="2.4.1.227" evidence="10"/>
<evidence type="ECO:0000313" key="14">
    <source>
        <dbReference type="Proteomes" id="UP000289257"/>
    </source>
</evidence>
<evidence type="ECO:0000259" key="11">
    <source>
        <dbReference type="Pfam" id="PF03033"/>
    </source>
</evidence>
<dbReference type="PANTHER" id="PTHR21015">
    <property type="entry name" value="UDP-N-ACETYLGLUCOSAMINE--N-ACETYLMURAMYL-(PENTAPEPTIDE) PYROPHOSPHORYL-UNDECAPRENOL N-ACETYLGLUCOSAMINE TRANSFERASE 1"/>
    <property type="match status" value="1"/>
</dbReference>
<evidence type="ECO:0000313" key="13">
    <source>
        <dbReference type="EMBL" id="RWZ78618.1"/>
    </source>
</evidence>
<keyword evidence="14" id="KW-1185">Reference proteome</keyword>
<keyword evidence="5 10" id="KW-0133">Cell shape</keyword>
<evidence type="ECO:0000256" key="6">
    <source>
        <dbReference type="ARBA" id="ARBA00022984"/>
    </source>
</evidence>
<dbReference type="Proteomes" id="UP000289257">
    <property type="component" value="Unassembled WGS sequence"/>
</dbReference>
<dbReference type="UniPathway" id="UPA00219"/>
<comment type="catalytic activity">
    <reaction evidence="10">
        <text>di-trans,octa-cis-undecaprenyl diphospho-N-acetyl-alpha-D-muramoyl-L-alanyl-D-glutamyl-meso-2,6-diaminopimeloyl-D-alanyl-D-alanine + UDP-N-acetyl-alpha-D-glucosamine = di-trans,octa-cis-undecaprenyl diphospho-[N-acetyl-alpha-D-glucosaminyl-(1-&gt;4)]-N-acetyl-alpha-D-muramoyl-L-alanyl-D-glutamyl-meso-2,6-diaminopimeloyl-D-alanyl-D-alanine + UDP + H(+)</text>
        <dbReference type="Rhea" id="RHEA:31227"/>
        <dbReference type="ChEBI" id="CHEBI:15378"/>
        <dbReference type="ChEBI" id="CHEBI:57705"/>
        <dbReference type="ChEBI" id="CHEBI:58223"/>
        <dbReference type="ChEBI" id="CHEBI:61387"/>
        <dbReference type="ChEBI" id="CHEBI:61388"/>
        <dbReference type="EC" id="2.4.1.227"/>
    </reaction>
</comment>
<dbReference type="InterPro" id="IPR007235">
    <property type="entry name" value="Glyco_trans_28_C"/>
</dbReference>
<comment type="similarity">
    <text evidence="10">Belongs to the glycosyltransferase 28 family. MurG subfamily.</text>
</comment>
<comment type="subcellular location">
    <subcellularLocation>
        <location evidence="10">Cell membrane</location>
        <topology evidence="10">Peripheral membrane protein</topology>
        <orientation evidence="10">Cytoplasmic side</orientation>
    </subcellularLocation>
</comment>
<keyword evidence="4 10" id="KW-0808">Transferase</keyword>
<evidence type="ECO:0000256" key="9">
    <source>
        <dbReference type="ARBA" id="ARBA00023316"/>
    </source>
</evidence>
<dbReference type="GO" id="GO:0071555">
    <property type="term" value="P:cell wall organization"/>
    <property type="evidence" value="ECO:0007669"/>
    <property type="project" value="UniProtKB-KW"/>
</dbReference>
<dbReference type="SUPFAM" id="SSF53756">
    <property type="entry name" value="UDP-Glycosyltransferase/glycogen phosphorylase"/>
    <property type="match status" value="1"/>
</dbReference>
<feature type="binding site" evidence="10">
    <location>
        <begin position="10"/>
        <end position="12"/>
    </location>
    <ligand>
        <name>UDP-N-acetyl-alpha-D-glucosamine</name>
        <dbReference type="ChEBI" id="CHEBI:57705"/>
    </ligand>
</feature>
<comment type="caution">
    <text evidence="10">Lacks conserved residue(s) required for the propagation of feature annotation.</text>
</comment>
<dbReference type="GO" id="GO:0008360">
    <property type="term" value="P:regulation of cell shape"/>
    <property type="evidence" value="ECO:0007669"/>
    <property type="project" value="UniProtKB-KW"/>
</dbReference>
<keyword evidence="6 10" id="KW-0573">Peptidoglycan synthesis</keyword>
<dbReference type="GO" id="GO:0051301">
    <property type="term" value="P:cell division"/>
    <property type="evidence" value="ECO:0007669"/>
    <property type="project" value="UniProtKB-KW"/>
</dbReference>
<dbReference type="PANTHER" id="PTHR21015:SF22">
    <property type="entry name" value="GLYCOSYLTRANSFERASE"/>
    <property type="match status" value="1"/>
</dbReference>
<proteinExistence type="inferred from homology"/>
<keyword evidence="1 10" id="KW-1003">Cell membrane</keyword>
<dbReference type="Pfam" id="PF04101">
    <property type="entry name" value="Glyco_tran_28_C"/>
    <property type="match status" value="1"/>
</dbReference>
<evidence type="ECO:0000256" key="3">
    <source>
        <dbReference type="ARBA" id="ARBA00022676"/>
    </source>
</evidence>
<comment type="caution">
    <text evidence="13">The sequence shown here is derived from an EMBL/GenBank/DDBJ whole genome shotgun (WGS) entry which is preliminary data.</text>
</comment>
<keyword evidence="7 10" id="KW-0472">Membrane</keyword>
<dbReference type="InterPro" id="IPR004276">
    <property type="entry name" value="GlycoTrans_28_N"/>
</dbReference>
<evidence type="ECO:0000256" key="4">
    <source>
        <dbReference type="ARBA" id="ARBA00022679"/>
    </source>
</evidence>
<reference evidence="13" key="1">
    <citation type="submission" date="2019-01" db="EMBL/GenBank/DDBJ databases">
        <title>Genomic signatures and co-occurrence patterns of the ultra-small Saccharimodia (Patescibacteria phylum) suggest a symbiotic lifestyle.</title>
        <authorList>
            <person name="Lemos L."/>
            <person name="Medeiros J."/>
            <person name="Andreote F."/>
            <person name="Fernandes G."/>
            <person name="Varani A."/>
            <person name="Oliveira G."/>
            <person name="Pylro V."/>
        </authorList>
    </citation>
    <scope>NUCLEOTIDE SEQUENCE [LARGE SCALE GENOMIC DNA]</scope>
    <source>
        <strain evidence="13">AMD02</strain>
    </source>
</reference>
<comment type="pathway">
    <text evidence="10">Cell wall biogenesis; peptidoglycan biosynthesis.</text>
</comment>
<dbReference type="GO" id="GO:0005886">
    <property type="term" value="C:plasma membrane"/>
    <property type="evidence" value="ECO:0007669"/>
    <property type="project" value="UniProtKB-SubCell"/>
</dbReference>
<dbReference type="GO" id="GO:0009252">
    <property type="term" value="P:peptidoglycan biosynthetic process"/>
    <property type="evidence" value="ECO:0007669"/>
    <property type="project" value="UniProtKB-UniRule"/>
</dbReference>
<sequence length="383" mass="41617">MKILAVGGGSGGHVTPVVAVLKEIRAEKPNAELRFWCDTKFAPQARATVEAFDNTIPVQTIVAGKFRRYHHLTVFQQLTWPSLVLQNFGDVFKVGVGFLQSFLKLLLWRPDVVFTKGGYVCLPVGLAAHVLRIPLVIHDSDAHPGLTNRVLSRWARAIGTGAPLEYYSYPLTRTKYVGIPIAAAFHPFTTAEQIAAKREWGMTPNQPLIVVTGGGLGAARINTIVVETLHSLQQLGSVVLVAGTAQYDELRSLVPADNQHFQLYPFVTNMHSLLGAADIVVTRAGATTILELAALEKPTILIPNAKLTGGHQLKNAAVYEKAGAVTVLDEDILEQHKELLAKEIKLLLSEPAETKAMALRFAAFSKPNAAKNMAEMILNAAKK</sequence>
<keyword evidence="3 10" id="KW-0328">Glycosyltransferase</keyword>
<dbReference type="GO" id="GO:0005975">
    <property type="term" value="P:carbohydrate metabolic process"/>
    <property type="evidence" value="ECO:0007669"/>
    <property type="project" value="InterPro"/>
</dbReference>
<dbReference type="AlphaFoldDB" id="A0A4Q0AIX1"/>
<feature type="domain" description="Glycosyltransferase family 28 N-terminal" evidence="11">
    <location>
        <begin position="3"/>
        <end position="158"/>
    </location>
</feature>
<keyword evidence="8 10" id="KW-0131">Cell cycle</keyword>
<keyword evidence="9 10" id="KW-0961">Cell wall biogenesis/degradation</keyword>
<dbReference type="GO" id="GO:0051991">
    <property type="term" value="F:UDP-N-acetyl-D-glucosamine:N-acetylmuramoyl-L-alanyl-D-glutamyl-meso-2,6-diaminopimelyl-D-alanyl-D-alanine-diphosphoundecaprenol 4-beta-N-acetylglucosaminlytransferase activity"/>
    <property type="evidence" value="ECO:0007669"/>
    <property type="project" value="RHEA"/>
</dbReference>
<dbReference type="Gene3D" id="3.40.50.2000">
    <property type="entry name" value="Glycogen Phosphorylase B"/>
    <property type="match status" value="2"/>
</dbReference>
<accession>A0A4Q0AIX1</accession>
<feature type="binding site" evidence="10">
    <location>
        <position position="312"/>
    </location>
    <ligand>
        <name>UDP-N-acetyl-alpha-D-glucosamine</name>
        <dbReference type="ChEBI" id="CHEBI:57705"/>
    </ligand>
</feature>
<dbReference type="GO" id="GO:0050511">
    <property type="term" value="F:undecaprenyldiphospho-muramoylpentapeptide beta-N-acetylglucosaminyltransferase activity"/>
    <property type="evidence" value="ECO:0007669"/>
    <property type="project" value="UniProtKB-UniRule"/>
</dbReference>
<dbReference type="CDD" id="cd03785">
    <property type="entry name" value="GT28_MurG"/>
    <property type="match status" value="1"/>
</dbReference>
<evidence type="ECO:0000256" key="1">
    <source>
        <dbReference type="ARBA" id="ARBA00022475"/>
    </source>
</evidence>
<comment type="function">
    <text evidence="10">Cell wall formation. Catalyzes the transfer of a GlcNAc subunit on undecaprenyl-pyrophosphoryl-MurNAc-pentapeptide (lipid intermediate I) to form undecaprenyl-pyrophosphoryl-MurNAc-(pentapeptide)GlcNAc (lipid intermediate II).</text>
</comment>
<evidence type="ECO:0000256" key="5">
    <source>
        <dbReference type="ARBA" id="ARBA00022960"/>
    </source>
</evidence>
<organism evidence="13 14">
    <name type="scientific">Candidatus Microsaccharimonas sossegonensis</name>
    <dbReference type="NCBI Taxonomy" id="2506948"/>
    <lineage>
        <taxon>Bacteria</taxon>
        <taxon>Candidatus Saccharimonadota</taxon>
        <taxon>Candidatus Saccharimonadia</taxon>
        <taxon>Candidatus Saccharimonadales</taxon>
        <taxon>Candidatus Saccharimonadaceae</taxon>
        <taxon>Candidatus Microsaccharimonas</taxon>
    </lineage>
</organism>
<name>A0A4Q0AIX1_9BACT</name>
<evidence type="ECO:0000256" key="10">
    <source>
        <dbReference type="HAMAP-Rule" id="MF_00033"/>
    </source>
</evidence>
<gene>
    <name evidence="10" type="primary">murG</name>
    <name evidence="13" type="ORF">EOT05_02605</name>
</gene>
<dbReference type="EMBL" id="SCKX01000001">
    <property type="protein sequence ID" value="RWZ78618.1"/>
    <property type="molecule type" value="Genomic_DNA"/>
</dbReference>
<evidence type="ECO:0000256" key="8">
    <source>
        <dbReference type="ARBA" id="ARBA00023306"/>
    </source>
</evidence>
<evidence type="ECO:0000256" key="7">
    <source>
        <dbReference type="ARBA" id="ARBA00023136"/>
    </source>
</evidence>
<evidence type="ECO:0000259" key="12">
    <source>
        <dbReference type="Pfam" id="PF04101"/>
    </source>
</evidence>
<dbReference type="InterPro" id="IPR006009">
    <property type="entry name" value="GlcNAc_MurG"/>
</dbReference>
<feature type="domain" description="Glycosyl transferase family 28 C-terminal" evidence="12">
    <location>
        <begin position="209"/>
        <end position="372"/>
    </location>
</feature>
<protein>
    <recommendedName>
        <fullName evidence="10">UDP-N-acetylglucosamine--N-acetylmuramyl-(pentapeptide) pyrophosphoryl-undecaprenol N-acetylglucosamine transferase</fullName>
        <ecNumber evidence="10">2.4.1.227</ecNumber>
    </recommendedName>
    <alternativeName>
        <fullName evidence="10">Undecaprenyl-PP-MurNAc-pentapeptide-UDPGlcNAc GlcNAc transferase</fullName>
    </alternativeName>
</protein>